<evidence type="ECO:0000313" key="2">
    <source>
        <dbReference type="Proteomes" id="UP000189161"/>
    </source>
</evidence>
<dbReference type="AlphaFoldDB" id="A0A1V3IXF3"/>
<name>A0A1V3IXF3_9PAST</name>
<dbReference type="Proteomes" id="UP000189161">
    <property type="component" value="Unassembled WGS sequence"/>
</dbReference>
<keyword evidence="2" id="KW-1185">Reference proteome</keyword>
<dbReference type="RefSeq" id="WP_077478642.1">
    <property type="nucleotide sequence ID" value="NZ_MLHL01000061.1"/>
</dbReference>
<proteinExistence type="predicted"/>
<accession>A0A1V3IXF3</accession>
<gene>
    <name evidence="1" type="ORF">BKK52_10445</name>
</gene>
<comment type="caution">
    <text evidence="1">The sequence shown here is derived from an EMBL/GenBank/DDBJ whole genome shotgun (WGS) entry which is preliminary data.</text>
</comment>
<dbReference type="EMBL" id="MLHL01000061">
    <property type="protein sequence ID" value="OOF46921.1"/>
    <property type="molecule type" value="Genomic_DNA"/>
</dbReference>
<sequence>MEKDDWLNAVIAKGLMGLVTLRLPNTPPEEIIVKTAQVWVLALTKGMGTKWVKERDKPRIEKAFMRLYAECDRFPNPKMLVERLPKDYPETLMIERKMTEEDRKRNNEMCQKLREILTGVKINA</sequence>
<evidence type="ECO:0000313" key="1">
    <source>
        <dbReference type="EMBL" id="OOF46921.1"/>
    </source>
</evidence>
<dbReference type="OrthoDB" id="5676440at2"/>
<organism evidence="1 2">
    <name type="scientific">Rodentibacter trehalosifermentans</name>
    <dbReference type="NCBI Taxonomy" id="1908263"/>
    <lineage>
        <taxon>Bacteria</taxon>
        <taxon>Pseudomonadati</taxon>
        <taxon>Pseudomonadota</taxon>
        <taxon>Gammaproteobacteria</taxon>
        <taxon>Pasteurellales</taxon>
        <taxon>Pasteurellaceae</taxon>
        <taxon>Rodentibacter</taxon>
    </lineage>
</organism>
<protein>
    <submittedName>
        <fullName evidence="1">Uncharacterized protein</fullName>
    </submittedName>
</protein>
<reference evidence="1 2" key="1">
    <citation type="submission" date="2016-10" db="EMBL/GenBank/DDBJ databases">
        <title>Rodentibacter gen. nov. and new species.</title>
        <authorList>
            <person name="Christensen H."/>
        </authorList>
    </citation>
    <scope>NUCLEOTIDE SEQUENCE [LARGE SCALE GENOMIC DNA]</scope>
    <source>
        <strain evidence="1 2">H1987082031</strain>
    </source>
</reference>